<organism evidence="2 3">
    <name type="scientific">Desulfitobacterium hafniense</name>
    <name type="common">Desulfitobacterium frappieri</name>
    <dbReference type="NCBI Taxonomy" id="49338"/>
    <lineage>
        <taxon>Bacteria</taxon>
        <taxon>Bacillati</taxon>
        <taxon>Bacillota</taxon>
        <taxon>Clostridia</taxon>
        <taxon>Eubacteriales</taxon>
        <taxon>Desulfitobacteriaceae</taxon>
        <taxon>Desulfitobacterium</taxon>
    </lineage>
</organism>
<feature type="region of interest" description="Disordered" evidence="1">
    <location>
        <begin position="35"/>
        <end position="54"/>
    </location>
</feature>
<evidence type="ECO:0000256" key="1">
    <source>
        <dbReference type="SAM" id="MobiDB-lite"/>
    </source>
</evidence>
<evidence type="ECO:0000313" key="3">
    <source>
        <dbReference type="Proteomes" id="UP000054623"/>
    </source>
</evidence>
<gene>
    <name evidence="2" type="ORF">AT727_18855</name>
</gene>
<comment type="caution">
    <text evidence="2">The sequence shown here is derived from an EMBL/GenBank/DDBJ whole genome shotgun (WGS) entry which is preliminary data.</text>
</comment>
<proteinExistence type="predicted"/>
<dbReference type="AlphaFoldDB" id="A0A0W1JM02"/>
<evidence type="ECO:0000313" key="2">
    <source>
        <dbReference type="EMBL" id="KTE92610.1"/>
    </source>
</evidence>
<dbReference type="EMBL" id="LOCK01000013">
    <property type="protein sequence ID" value="KTE92610.1"/>
    <property type="molecule type" value="Genomic_DNA"/>
</dbReference>
<sequence>MPHIAAFKPEKQPKDSYFTIGSEFKRAETKLREKHTAESGWKQDVSNRPLSRSDLAGVPTERRAFCGSFVRAAY</sequence>
<name>A0A0W1JM02_DESHA</name>
<dbReference type="Proteomes" id="UP000054623">
    <property type="component" value="Unassembled WGS sequence"/>
</dbReference>
<reference evidence="2 3" key="1">
    <citation type="submission" date="2015-12" db="EMBL/GenBank/DDBJ databases">
        <title>Draft Genome Sequence of Desulfitobacterium hafniense Strain DH, a Sulfate-reducing Bacterium Isolated from Paddy Soils.</title>
        <authorList>
            <person name="Bao P."/>
            <person name="Zhang X."/>
            <person name="Li G."/>
        </authorList>
    </citation>
    <scope>NUCLEOTIDE SEQUENCE [LARGE SCALE GENOMIC DNA]</scope>
    <source>
        <strain evidence="2 3">DH</strain>
    </source>
</reference>
<accession>A0A0W1JM02</accession>
<protein>
    <submittedName>
        <fullName evidence="2">Uncharacterized protein</fullName>
    </submittedName>
</protein>